<feature type="transmembrane region" description="Helical" evidence="10">
    <location>
        <begin position="268"/>
        <end position="286"/>
    </location>
</feature>
<keyword evidence="6 10" id="KW-0812">Transmembrane</keyword>
<evidence type="ECO:0000256" key="6">
    <source>
        <dbReference type="ARBA" id="ARBA00022692"/>
    </source>
</evidence>
<feature type="transmembrane region" description="Helical" evidence="10">
    <location>
        <begin position="177"/>
        <end position="196"/>
    </location>
</feature>
<organism evidence="11 12">
    <name type="scientific">Exiguobacterium oxidotolerans</name>
    <dbReference type="NCBI Taxonomy" id="223958"/>
    <lineage>
        <taxon>Bacteria</taxon>
        <taxon>Bacillati</taxon>
        <taxon>Bacillota</taxon>
        <taxon>Bacilli</taxon>
        <taxon>Bacillales</taxon>
        <taxon>Bacillales Family XII. Incertae Sedis</taxon>
        <taxon>Exiguobacterium</taxon>
    </lineage>
</organism>
<feature type="transmembrane region" description="Helical" evidence="10">
    <location>
        <begin position="103"/>
        <end position="121"/>
    </location>
</feature>
<dbReference type="GO" id="GO:0005886">
    <property type="term" value="C:plasma membrane"/>
    <property type="evidence" value="ECO:0007669"/>
    <property type="project" value="UniProtKB-SubCell"/>
</dbReference>
<accession>A0A653I9I6</accession>
<evidence type="ECO:0000256" key="7">
    <source>
        <dbReference type="ARBA" id="ARBA00022989"/>
    </source>
</evidence>
<evidence type="ECO:0000256" key="1">
    <source>
        <dbReference type="ARBA" id="ARBA00004651"/>
    </source>
</evidence>
<feature type="transmembrane region" description="Helical" evidence="10">
    <location>
        <begin position="293"/>
        <end position="310"/>
    </location>
</feature>
<dbReference type="FunFam" id="1.10.3470.10:FF:000004">
    <property type="entry name" value="Iron compound ABC transporter, permease"/>
    <property type="match status" value="1"/>
</dbReference>
<dbReference type="GO" id="GO:0022857">
    <property type="term" value="F:transmembrane transporter activity"/>
    <property type="evidence" value="ECO:0007669"/>
    <property type="project" value="InterPro"/>
</dbReference>
<protein>
    <submittedName>
        <fullName evidence="11">Petrobactin iron-siderophore ABC transporter (Permease)</fullName>
    </submittedName>
</protein>
<evidence type="ECO:0000256" key="10">
    <source>
        <dbReference type="SAM" id="Phobius"/>
    </source>
</evidence>
<dbReference type="EMBL" id="CABWKQ010000019">
    <property type="protein sequence ID" value="VWX35573.1"/>
    <property type="molecule type" value="Genomic_DNA"/>
</dbReference>
<dbReference type="Pfam" id="PF01032">
    <property type="entry name" value="FecCD"/>
    <property type="match status" value="1"/>
</dbReference>
<evidence type="ECO:0000313" key="11">
    <source>
        <dbReference type="EMBL" id="VWX35573.1"/>
    </source>
</evidence>
<dbReference type="InterPro" id="IPR037294">
    <property type="entry name" value="ABC_BtuC-like"/>
</dbReference>
<evidence type="ECO:0000256" key="3">
    <source>
        <dbReference type="ARBA" id="ARBA00022448"/>
    </source>
</evidence>
<feature type="transmembrane region" description="Helical" evidence="10">
    <location>
        <begin position="49"/>
        <end position="66"/>
    </location>
</feature>
<comment type="similarity">
    <text evidence="2">Belongs to the binding-protein-dependent transport system permease family. FecCD subfamily.</text>
</comment>
<dbReference type="PANTHER" id="PTHR30472:SF27">
    <property type="entry name" value="PETROBACTIN IMPORT SYSTEM PERMEASE PROTEIN YCLN"/>
    <property type="match status" value="1"/>
</dbReference>
<keyword evidence="7 10" id="KW-1133">Transmembrane helix</keyword>
<dbReference type="Proteomes" id="UP000439752">
    <property type="component" value="Unassembled WGS sequence"/>
</dbReference>
<keyword evidence="5" id="KW-0410">Iron transport</keyword>
<gene>
    <name evidence="11" type="primary">pbtN</name>
    <name evidence="11" type="ORF">EXIGUO9Y_260035</name>
</gene>
<dbReference type="GO" id="GO:0033214">
    <property type="term" value="P:siderophore-iron import into cell"/>
    <property type="evidence" value="ECO:0007669"/>
    <property type="project" value="TreeGrafter"/>
</dbReference>
<keyword evidence="4" id="KW-1003">Cell membrane</keyword>
<evidence type="ECO:0000256" key="2">
    <source>
        <dbReference type="ARBA" id="ARBA00007935"/>
    </source>
</evidence>
<dbReference type="AlphaFoldDB" id="A0A653I9I6"/>
<dbReference type="PANTHER" id="PTHR30472">
    <property type="entry name" value="FERRIC ENTEROBACTIN TRANSPORT SYSTEM PERMEASE PROTEIN"/>
    <property type="match status" value="1"/>
</dbReference>
<feature type="transmembrane region" description="Helical" evidence="10">
    <location>
        <begin position="222"/>
        <end position="248"/>
    </location>
</feature>
<evidence type="ECO:0000256" key="5">
    <source>
        <dbReference type="ARBA" id="ARBA00022496"/>
    </source>
</evidence>
<reference evidence="11 12" key="1">
    <citation type="submission" date="2019-10" db="EMBL/GenBank/DDBJ databases">
        <authorList>
            <person name="Karimi E."/>
        </authorList>
    </citation>
    <scope>NUCLEOTIDE SEQUENCE [LARGE SCALE GENOMIC DNA]</scope>
    <source>
        <strain evidence="11">Exiguobacterium sp. 9Y</strain>
    </source>
</reference>
<keyword evidence="12" id="KW-1185">Reference proteome</keyword>
<keyword evidence="5" id="KW-0406">Ion transport</keyword>
<evidence type="ECO:0000256" key="9">
    <source>
        <dbReference type="ARBA" id="ARBA00023136"/>
    </source>
</evidence>
<evidence type="ECO:0000313" key="12">
    <source>
        <dbReference type="Proteomes" id="UP000439752"/>
    </source>
</evidence>
<dbReference type="Gene3D" id="1.10.3470.10">
    <property type="entry name" value="ABC transporter involved in vitamin B12 uptake, BtuC"/>
    <property type="match status" value="1"/>
</dbReference>
<name>A0A653I9I6_9BACL</name>
<keyword evidence="9 10" id="KW-0472">Membrane</keyword>
<proteinExistence type="inferred from homology"/>
<dbReference type="CDD" id="cd06550">
    <property type="entry name" value="TM_ABC_iron-siderophores_like"/>
    <property type="match status" value="1"/>
</dbReference>
<dbReference type="InterPro" id="IPR000522">
    <property type="entry name" value="ABC_transptr_permease_BtuC"/>
</dbReference>
<comment type="subcellular location">
    <subcellularLocation>
        <location evidence="1">Cell membrane</location>
        <topology evidence="1">Multi-pass membrane protein</topology>
    </subcellularLocation>
</comment>
<feature type="transmembrane region" description="Helical" evidence="10">
    <location>
        <begin position="133"/>
        <end position="157"/>
    </location>
</feature>
<keyword evidence="8" id="KW-0408">Iron</keyword>
<sequence>MPIMIWGILLVCVSIGSMFVGVADLDLTDILSWSETEWELFLMSRIPRLLSILLAGAGMSIAGLIMQQITQNRFVSPTTAGTMDFAKLGIVVSMIGFSDAHPLIKMLISFGFAFGGSLLFMRVLERIKMKDVIFIPLVGLMLGSIVGALTTFLALRFNLLQSLSGWMQGNFSMITKGRYELLYITVPLLFIAYRYAHRFTIVGMGEEFSQNLGISHKRVMQLGLAIVSLIASAVILSVGVIPFLGLIVPNLISIWYGDHLRKTLPLTALFGALFVLVCDIAGRLLIAPYEIPISLMVGTIGSGLFLYLLFRRDRYGLS</sequence>
<dbReference type="RefSeq" id="WP_029331736.1">
    <property type="nucleotide sequence ID" value="NZ_LR732312.1"/>
</dbReference>
<evidence type="ECO:0000256" key="8">
    <source>
        <dbReference type="ARBA" id="ARBA00023004"/>
    </source>
</evidence>
<keyword evidence="3" id="KW-0813">Transport</keyword>
<dbReference type="SUPFAM" id="SSF81345">
    <property type="entry name" value="ABC transporter involved in vitamin B12 uptake, BtuC"/>
    <property type="match status" value="1"/>
</dbReference>
<evidence type="ECO:0000256" key="4">
    <source>
        <dbReference type="ARBA" id="ARBA00022475"/>
    </source>
</evidence>